<feature type="compositionally biased region" description="Low complexity" evidence="2">
    <location>
        <begin position="457"/>
        <end position="468"/>
    </location>
</feature>
<feature type="region of interest" description="Disordered" evidence="2">
    <location>
        <begin position="83"/>
        <end position="160"/>
    </location>
</feature>
<feature type="compositionally biased region" description="Basic and acidic residues" evidence="2">
    <location>
        <begin position="41"/>
        <end position="52"/>
    </location>
</feature>
<name>A0A4Y7PQJ8_9AGAM</name>
<proteinExistence type="predicted"/>
<dbReference type="AlphaFoldDB" id="A0A4Y7PQJ8"/>
<feature type="compositionally biased region" description="Polar residues" evidence="2">
    <location>
        <begin position="335"/>
        <end position="347"/>
    </location>
</feature>
<feature type="compositionally biased region" description="Basic and acidic residues" evidence="2">
    <location>
        <begin position="438"/>
        <end position="451"/>
    </location>
</feature>
<dbReference type="EMBL" id="ML170234">
    <property type="protein sequence ID" value="TDL16839.1"/>
    <property type="molecule type" value="Genomic_DNA"/>
</dbReference>
<keyword evidence="1" id="KW-0175">Coiled coil</keyword>
<accession>A0A4Y7PQJ8</accession>
<protein>
    <submittedName>
        <fullName evidence="3">Uncharacterized protein</fullName>
    </submittedName>
</protein>
<feature type="compositionally biased region" description="Polar residues" evidence="2">
    <location>
        <begin position="555"/>
        <end position="564"/>
    </location>
</feature>
<sequence>MVLCFESRRQRPLDDEFSTFDARPRQRQKLRKRNFWLNEQRPNESKHPDGEQLRIDVSTVVVSDAPQQLLNADISNEENQFITQNRGAVNGHRERRDSRLRDGSPMRSSIAPTLGHTLRRRGRSQSLMQEASNTANAITAPPSARHDANQPSDDQNTDPRLGLAQDVYDVVIENVTLRDQLRDTVTRKAALEEDFHARLLERENAIQELRRKLSGLNKDNAKLATNLKETHESNWKLSNKVVLFRDYVNMLPAHLDLHLATHREALKSGAGRDKSLPPTPTRNDSATIKKKDQTQKTDHHQCKTPSGRENRQQHHVQATVKTQSPATPSAPRTAMRQTRSNGANDEPQTPPKPRVLLDVQVGDGVFSTTPSSSRPSEAKLAKYQDVRDALEKQWASQAAKRVRSDGGSGASTGARTSSGAGASGGRTPTMQIATPPETPEKKSDVRVDKGQGRARKSQMSSSISASSSRSDRGSGKKMAGTPDGIQSWIVSGVEAEPEQVVGADTSSPSSKQQSVQRRTLRSSRRSPSIASVRTHRSDSHKSSQYGSTGVPASPVLSSVSDWQS</sequence>
<reference evidence="3 4" key="1">
    <citation type="submission" date="2018-06" db="EMBL/GenBank/DDBJ databases">
        <title>A transcriptomic atlas of mushroom development highlights an independent origin of complex multicellularity.</title>
        <authorList>
            <consortium name="DOE Joint Genome Institute"/>
            <person name="Krizsan K."/>
            <person name="Almasi E."/>
            <person name="Merenyi Z."/>
            <person name="Sahu N."/>
            <person name="Viragh M."/>
            <person name="Koszo T."/>
            <person name="Mondo S."/>
            <person name="Kiss B."/>
            <person name="Balint B."/>
            <person name="Kues U."/>
            <person name="Barry K."/>
            <person name="Hegedus J.C."/>
            <person name="Henrissat B."/>
            <person name="Johnson J."/>
            <person name="Lipzen A."/>
            <person name="Ohm R."/>
            <person name="Nagy I."/>
            <person name="Pangilinan J."/>
            <person name="Yan J."/>
            <person name="Xiong Y."/>
            <person name="Grigoriev I.V."/>
            <person name="Hibbett D.S."/>
            <person name="Nagy L.G."/>
        </authorList>
    </citation>
    <scope>NUCLEOTIDE SEQUENCE [LARGE SCALE GENOMIC DNA]</scope>
    <source>
        <strain evidence="3 4">SZMC22713</strain>
    </source>
</reference>
<feature type="compositionally biased region" description="Basic and acidic residues" evidence="2">
    <location>
        <begin position="287"/>
        <end position="312"/>
    </location>
</feature>
<feature type="compositionally biased region" description="Polar residues" evidence="2">
    <location>
        <begin position="124"/>
        <end position="137"/>
    </location>
</feature>
<feature type="coiled-coil region" evidence="1">
    <location>
        <begin position="199"/>
        <end position="226"/>
    </location>
</feature>
<feature type="region of interest" description="Disordered" evidence="2">
    <location>
        <begin position="31"/>
        <end position="52"/>
    </location>
</feature>
<dbReference type="Proteomes" id="UP000294933">
    <property type="component" value="Unassembled WGS sequence"/>
</dbReference>
<organism evidence="3 4">
    <name type="scientific">Rickenella mellea</name>
    <dbReference type="NCBI Taxonomy" id="50990"/>
    <lineage>
        <taxon>Eukaryota</taxon>
        <taxon>Fungi</taxon>
        <taxon>Dikarya</taxon>
        <taxon>Basidiomycota</taxon>
        <taxon>Agaricomycotina</taxon>
        <taxon>Agaricomycetes</taxon>
        <taxon>Hymenochaetales</taxon>
        <taxon>Rickenellaceae</taxon>
        <taxon>Rickenella</taxon>
    </lineage>
</organism>
<evidence type="ECO:0000256" key="2">
    <source>
        <dbReference type="SAM" id="MobiDB-lite"/>
    </source>
</evidence>
<feature type="compositionally biased region" description="Polar residues" evidence="2">
    <location>
        <begin position="315"/>
        <end position="327"/>
    </location>
</feature>
<feature type="compositionally biased region" description="Basic and acidic residues" evidence="2">
    <location>
        <begin position="91"/>
        <end position="104"/>
    </location>
</feature>
<feature type="compositionally biased region" description="Low complexity" evidence="2">
    <location>
        <begin position="411"/>
        <end position="420"/>
    </location>
</feature>
<evidence type="ECO:0000313" key="3">
    <source>
        <dbReference type="EMBL" id="TDL16839.1"/>
    </source>
</evidence>
<evidence type="ECO:0000256" key="1">
    <source>
        <dbReference type="SAM" id="Coils"/>
    </source>
</evidence>
<evidence type="ECO:0000313" key="4">
    <source>
        <dbReference type="Proteomes" id="UP000294933"/>
    </source>
</evidence>
<keyword evidence="4" id="KW-1185">Reference proteome</keyword>
<gene>
    <name evidence="3" type="ORF">BD410DRAFT_592317</name>
</gene>
<feature type="region of interest" description="Disordered" evidence="2">
    <location>
        <begin position="268"/>
        <end position="355"/>
    </location>
</feature>
<dbReference type="VEuPathDB" id="FungiDB:BD410DRAFT_592317"/>
<feature type="region of interest" description="Disordered" evidence="2">
    <location>
        <begin position="389"/>
        <end position="564"/>
    </location>
</feature>